<keyword evidence="1" id="KW-0677">Repeat</keyword>
<dbReference type="SUPFAM" id="SSF48403">
    <property type="entry name" value="Ankyrin repeat"/>
    <property type="match status" value="2"/>
</dbReference>
<dbReference type="OrthoDB" id="341259at2759"/>
<dbReference type="GO" id="GO:0016020">
    <property type="term" value="C:membrane"/>
    <property type="evidence" value="ECO:0007669"/>
    <property type="project" value="InterPro"/>
</dbReference>
<dbReference type="PANTHER" id="PTHR24198:SF165">
    <property type="entry name" value="ANKYRIN REPEAT-CONTAINING PROTEIN-RELATED"/>
    <property type="match status" value="1"/>
</dbReference>
<comment type="caution">
    <text evidence="6">The sequence shown here is derived from an EMBL/GenBank/DDBJ whole genome shotgun (WGS) entry which is preliminary data.</text>
</comment>
<evidence type="ECO:0000256" key="1">
    <source>
        <dbReference type="ARBA" id="ARBA00022737"/>
    </source>
</evidence>
<evidence type="ECO:0000256" key="5">
    <source>
        <dbReference type="SAM" id="Phobius"/>
    </source>
</evidence>
<dbReference type="Pfam" id="PF01544">
    <property type="entry name" value="CorA"/>
    <property type="match status" value="1"/>
</dbReference>
<dbReference type="Gene3D" id="1.25.40.20">
    <property type="entry name" value="Ankyrin repeat-containing domain"/>
    <property type="match status" value="5"/>
</dbReference>
<protein>
    <submittedName>
        <fullName evidence="6">Mg2+ transporter like zinc transport</fullName>
    </submittedName>
</protein>
<keyword evidence="5" id="KW-0812">Transmembrane</keyword>
<accession>A0A8H5T0T3</accession>
<proteinExistence type="predicted"/>
<feature type="compositionally biased region" description="Polar residues" evidence="4">
    <location>
        <begin position="17"/>
        <end position="27"/>
    </location>
</feature>
<evidence type="ECO:0000256" key="2">
    <source>
        <dbReference type="ARBA" id="ARBA00023043"/>
    </source>
</evidence>
<evidence type="ECO:0000256" key="3">
    <source>
        <dbReference type="PROSITE-ProRule" id="PRU00023"/>
    </source>
</evidence>
<dbReference type="InterPro" id="IPR002110">
    <property type="entry name" value="Ankyrin_rpt"/>
</dbReference>
<reference evidence="6 7" key="1">
    <citation type="submission" date="2020-05" db="EMBL/GenBank/DDBJ databases">
        <title>Identification and distribution of gene clusters putatively required for synthesis of sphingolipid metabolism inhibitors in phylogenetically diverse species of the filamentous fungus Fusarium.</title>
        <authorList>
            <person name="Kim H.-S."/>
            <person name="Busman M."/>
            <person name="Brown D.W."/>
            <person name="Divon H."/>
            <person name="Uhlig S."/>
            <person name="Proctor R.H."/>
        </authorList>
    </citation>
    <scope>NUCLEOTIDE SEQUENCE [LARGE SCALE GENOMIC DNA]</scope>
    <source>
        <strain evidence="6 7">NRRL 20693</strain>
    </source>
</reference>
<keyword evidence="7" id="KW-1185">Reference proteome</keyword>
<dbReference type="GO" id="GO:0046873">
    <property type="term" value="F:metal ion transmembrane transporter activity"/>
    <property type="evidence" value="ECO:0007669"/>
    <property type="project" value="InterPro"/>
</dbReference>
<feature type="region of interest" description="Disordered" evidence="4">
    <location>
        <begin position="833"/>
        <end position="854"/>
    </location>
</feature>
<dbReference type="Proteomes" id="UP000567885">
    <property type="component" value="Unassembled WGS sequence"/>
</dbReference>
<dbReference type="PRINTS" id="PR01415">
    <property type="entry name" value="ANKYRIN"/>
</dbReference>
<feature type="repeat" description="ANK" evidence="3">
    <location>
        <begin position="379"/>
        <end position="411"/>
    </location>
</feature>
<feature type="region of interest" description="Disordered" evidence="4">
    <location>
        <begin position="961"/>
        <end position="988"/>
    </location>
</feature>
<feature type="repeat" description="ANK" evidence="3">
    <location>
        <begin position="105"/>
        <end position="137"/>
    </location>
</feature>
<dbReference type="Pfam" id="PF12796">
    <property type="entry name" value="Ank_2"/>
    <property type="match status" value="3"/>
</dbReference>
<dbReference type="Pfam" id="PF00023">
    <property type="entry name" value="Ank"/>
    <property type="match status" value="1"/>
</dbReference>
<name>A0A8H5T0T3_FUSHE</name>
<dbReference type="PANTHER" id="PTHR24198">
    <property type="entry name" value="ANKYRIN REPEAT AND PROTEIN KINASE DOMAIN-CONTAINING PROTEIN"/>
    <property type="match status" value="1"/>
</dbReference>
<dbReference type="InterPro" id="IPR036770">
    <property type="entry name" value="Ankyrin_rpt-contain_sf"/>
</dbReference>
<feature type="repeat" description="ANK" evidence="3">
    <location>
        <begin position="312"/>
        <end position="344"/>
    </location>
</feature>
<organism evidence="6 7">
    <name type="scientific">Fusarium heterosporum</name>
    <dbReference type="NCBI Taxonomy" id="42747"/>
    <lineage>
        <taxon>Eukaryota</taxon>
        <taxon>Fungi</taxon>
        <taxon>Dikarya</taxon>
        <taxon>Ascomycota</taxon>
        <taxon>Pezizomycotina</taxon>
        <taxon>Sordariomycetes</taxon>
        <taxon>Hypocreomycetidae</taxon>
        <taxon>Hypocreales</taxon>
        <taxon>Nectriaceae</taxon>
        <taxon>Fusarium</taxon>
        <taxon>Fusarium heterosporum species complex</taxon>
    </lineage>
</organism>
<gene>
    <name evidence="6" type="ORF">FHETE_9019</name>
</gene>
<feature type="repeat" description="ANK" evidence="3">
    <location>
        <begin position="207"/>
        <end position="239"/>
    </location>
</feature>
<feature type="compositionally biased region" description="Basic and acidic residues" evidence="4">
    <location>
        <begin position="961"/>
        <end position="979"/>
    </location>
</feature>
<dbReference type="PROSITE" id="PS50297">
    <property type="entry name" value="ANK_REP_REGION"/>
    <property type="match status" value="5"/>
</dbReference>
<keyword evidence="5" id="KW-1133">Transmembrane helix</keyword>
<feature type="repeat" description="ANK" evidence="3">
    <location>
        <begin position="138"/>
        <end position="170"/>
    </location>
</feature>
<keyword evidence="5" id="KW-0472">Membrane</keyword>
<dbReference type="InterPro" id="IPR002523">
    <property type="entry name" value="MgTranspt_CorA/ZnTranspt_ZntB"/>
</dbReference>
<evidence type="ECO:0000313" key="7">
    <source>
        <dbReference type="Proteomes" id="UP000567885"/>
    </source>
</evidence>
<dbReference type="PROSITE" id="PS50088">
    <property type="entry name" value="ANK_REPEAT"/>
    <property type="match status" value="5"/>
</dbReference>
<evidence type="ECO:0000256" key="4">
    <source>
        <dbReference type="SAM" id="MobiDB-lite"/>
    </source>
</evidence>
<feature type="region of interest" description="Disordered" evidence="4">
    <location>
        <begin position="1384"/>
        <end position="1421"/>
    </location>
</feature>
<sequence>MESSSRPTSFVDPDPSGDQQASDTNTPVVLSEENYQSFKTAIEEGDVSKLESLLIRDPKFLFVVEEFLDQVGTEAWPALENAAADFADVNGIIDAHCELDGHDNEGMNALHLACRYGHVKVAECLINSGANLDSCEAQGCTPFHVACMYGQLEVVELLWEKGPKSQISDENSFSNQALQMAVINNRLTTIQWLLEHGADISHQVGEAKKTALHYASAYGLVEVVKLLLAHKANIHVVDAYLNTPLLEACWDPQPDIFTLLHDEGALASHVNIHDRNGFHAVILSDEPFCEHHKAVLKLLVGVGADINKRDQYGFSALYLASRDGKGEIVECLLDLGADVNQKSTLIGSTALMEACCSPFLGPVEVLLRRGADLTPVNHHGMTALTLACVKGHLTHVEALMRKGIDVTVCNREGHRPLCAAAEHGHTDIVLRILKSPRYYSRYPADVIDSVNEGIFMMNVTHDGEIEKHLLHAFEENRSGISASLNEIMYWAVAHGRIDLASKCISGNSEVLKWSQEKANWLHVAAQHAQSYIITSLFFDLDASQKASSDVTPLHLAALSGSRKTSSVLLEQIGTQSKDQSAQVAKVMAILVRDGQGASPLDISIRHKHSNVTETFWGAIRDFGTSEKTFMQTDPSHAILILETLAQYEKPGNEKVLGHLLQQWCTNLSLTEAQKEGRLITPLDWAVYCSQPTVVWWLLSKEGYSSNVAIENSLWLAQHSEDAGVRAILAELLKYPLPVLGNIANPNDDPLLELPQPPDMNDPALVSSGTIVEVYSDGTIRTKQGPSPTIADIIYKYGPDKIMEEATDLDLWHLNALKKRIRNCQLISGSTRRLFNTSSSSDPRNSSGSEPKTVGRLDRQLQLRWIHLPVTQLRFMQDLLSRLSCDSRRPAKDHQALMRHFNRSWTDLAAGGGQRYMKPQCVKDVDTSRVKDSGEMSSSHSPCIALYMPYLSLGYYEPPARRDTCRRRDDGGAGDYDHRPKPTNHAPMTLDQYYYPTLTETDARDKDQVLSKYLEWKAPKADQQSITSTITKFTHQTAKDQPLNILKVDQIWMWIIDENTIITASTEAKERNENSKGSLLQTVLDSMIYGEKRGTFERPRSVHSMMDLILGVATGFFARKFVPLPDRLFKTPLEVFRESLRHAADEEIFLYQKFLRELNGQKGRDPQDDASLSNHLIKDMPSNPLSFASNPHSISPEAKVLDKIRDIRDELHMLRSLAEDQELVWKQAFEDQELKDTRQYYQPCTPADVKKDLDDMLGEVETINNSINTLLDLRQKQASISQANDTAKQSNTVFVFTVITIVRWRTQLPLSFLSSLFALDISSFPHEGDSLRYPGWWLFPILFGASAIISLPTIFLAWKVNDISEWFRRSNLEVSKRKDHLSSVEDKELEEQTAHGLRSLARRAMNSRRNGSHRTRDAAGQA</sequence>
<feature type="transmembrane region" description="Helical" evidence="5">
    <location>
        <begin position="1335"/>
        <end position="1357"/>
    </location>
</feature>
<feature type="compositionally biased region" description="Low complexity" evidence="4">
    <location>
        <begin position="837"/>
        <end position="848"/>
    </location>
</feature>
<feature type="region of interest" description="Disordered" evidence="4">
    <location>
        <begin position="1"/>
        <end position="27"/>
    </location>
</feature>
<dbReference type="EMBL" id="JAAGWQ010000198">
    <property type="protein sequence ID" value="KAF5660277.1"/>
    <property type="molecule type" value="Genomic_DNA"/>
</dbReference>
<dbReference type="SMART" id="SM00248">
    <property type="entry name" value="ANK"/>
    <property type="match status" value="13"/>
</dbReference>
<evidence type="ECO:0000313" key="6">
    <source>
        <dbReference type="EMBL" id="KAF5660277.1"/>
    </source>
</evidence>
<keyword evidence="2 3" id="KW-0040">ANK repeat</keyword>